<dbReference type="AlphaFoldDB" id="A0A5C1E8Q6"/>
<sequence>MQQITPSQLDALSAQAQASPRRRANLNLHPQLDDPIQRLAIAMEPDTYVRPHRHPHTWELLYPLRGRFVVLHFDEAGTVTQRTVLGEDALTLETPAGGWHAVLSLDEGGVIFEVKHGPYQPITEADYAPWSPAADAPAGAVNATLAWYATARVGDTLPRG</sequence>
<dbReference type="NCBIfam" id="TIGR04366">
    <property type="entry name" value="cupin_WbuC"/>
    <property type="match status" value="1"/>
</dbReference>
<dbReference type="Pfam" id="PF19480">
    <property type="entry name" value="DUF6016"/>
    <property type="match status" value="1"/>
</dbReference>
<dbReference type="InterPro" id="IPR046058">
    <property type="entry name" value="WbuC_cupin"/>
</dbReference>
<feature type="compositionally biased region" description="Low complexity" evidence="1">
    <location>
        <begin position="7"/>
        <end position="19"/>
    </location>
</feature>
<dbReference type="EMBL" id="CP022579">
    <property type="protein sequence ID" value="QEL65250.1"/>
    <property type="molecule type" value="Genomic_DNA"/>
</dbReference>
<dbReference type="SUPFAM" id="SSF51182">
    <property type="entry name" value="RmlC-like cupins"/>
    <property type="match status" value="1"/>
</dbReference>
<gene>
    <name evidence="3" type="ORF">OTERR_17740</name>
</gene>
<dbReference type="InterPro" id="IPR027565">
    <property type="entry name" value="Cupin_WbuC"/>
</dbReference>
<dbReference type="CDD" id="cd07005">
    <property type="entry name" value="cupin_WbuC-like"/>
    <property type="match status" value="1"/>
</dbReference>
<dbReference type="Gene3D" id="2.60.120.10">
    <property type="entry name" value="Jelly Rolls"/>
    <property type="match status" value="1"/>
</dbReference>
<accession>A0A5C1E8Q6</accession>
<dbReference type="KEGG" id="otr:OTERR_17740"/>
<evidence type="ECO:0000256" key="1">
    <source>
        <dbReference type="SAM" id="MobiDB-lite"/>
    </source>
</evidence>
<organism evidence="3 4">
    <name type="scientific">Oryzomicrobium terrae</name>
    <dbReference type="NCBI Taxonomy" id="1735038"/>
    <lineage>
        <taxon>Bacteria</taxon>
        <taxon>Pseudomonadati</taxon>
        <taxon>Pseudomonadota</taxon>
        <taxon>Betaproteobacteria</taxon>
        <taxon>Rhodocyclales</taxon>
        <taxon>Rhodocyclaceae</taxon>
        <taxon>Oryzomicrobium</taxon>
    </lineage>
</organism>
<evidence type="ECO:0000313" key="4">
    <source>
        <dbReference type="Proteomes" id="UP000323671"/>
    </source>
</evidence>
<evidence type="ECO:0000313" key="3">
    <source>
        <dbReference type="EMBL" id="QEL65250.1"/>
    </source>
</evidence>
<feature type="domain" description="Cupin fold metalloprotein WbuC cupin" evidence="2">
    <location>
        <begin position="5"/>
        <end position="85"/>
    </location>
</feature>
<dbReference type="InterPro" id="IPR011051">
    <property type="entry name" value="RmlC_Cupin_sf"/>
</dbReference>
<evidence type="ECO:0000259" key="2">
    <source>
        <dbReference type="Pfam" id="PF19480"/>
    </source>
</evidence>
<feature type="region of interest" description="Disordered" evidence="1">
    <location>
        <begin position="1"/>
        <end position="29"/>
    </location>
</feature>
<keyword evidence="4" id="KW-1185">Reference proteome</keyword>
<proteinExistence type="predicted"/>
<dbReference type="RefSeq" id="WP_149425550.1">
    <property type="nucleotide sequence ID" value="NZ_CP022579.1"/>
</dbReference>
<protein>
    <recommendedName>
        <fullName evidence="2">Cupin fold metalloprotein WbuC cupin domain-containing protein</fullName>
    </recommendedName>
</protein>
<dbReference type="Proteomes" id="UP000323671">
    <property type="component" value="Chromosome"/>
</dbReference>
<name>A0A5C1E8Q6_9RHOO</name>
<dbReference type="InterPro" id="IPR014710">
    <property type="entry name" value="RmlC-like_jellyroll"/>
</dbReference>
<reference evidence="3 4" key="1">
    <citation type="submission" date="2017-07" db="EMBL/GenBank/DDBJ databases">
        <title>Complete genome sequence of Oryzomicrobium terrae TPP412.</title>
        <authorList>
            <person name="Chiu L.-W."/>
            <person name="Lo K.-J."/>
            <person name="Tsai Y.-M."/>
            <person name="Lin S.-S."/>
            <person name="Kuo C.-H."/>
            <person name="Liu C.-T."/>
        </authorList>
    </citation>
    <scope>NUCLEOTIDE SEQUENCE [LARGE SCALE GENOMIC DNA]</scope>
    <source>
        <strain evidence="3 4">TPP412</strain>
    </source>
</reference>